<dbReference type="PIRSF" id="PIRSF006241">
    <property type="entry name" value="HyI"/>
    <property type="match status" value="1"/>
</dbReference>
<sequence length="314" mass="35505">MNRRNFLSKSVLAAGASTLGTSTAALASTPSQIEQPNIIAPNKFKLLYAPHFGMFENSAGKDLFDQLKFMADNGFMALEDNGMLGRPVEIQTKIGETMAKLGMKMGVFVVDGGDNWKVSLTTGKKDFLENFLKTCRASVETAKRCNAKYMTVVPGYFERNLPLGVQTANVIDALRRACDIFEPHNLTMVLEPLSDNADLFLRYSDQTYMICKAVNSPSCKILFDMWHMQRNEGRMTQHMNWCWEEIAYFQIGDEPGRKEPTTGEINYKSLFKHIYEKSKANNQEFIMGMEHGNFAKGKEGEAKLIEAYQWSDNF</sequence>
<reference evidence="4 5" key="1">
    <citation type="submission" date="2011-07" db="EMBL/GenBank/DDBJ databases">
        <title>The complete genome of chromosome of Emticicia oligotrophica DSM 17448.</title>
        <authorList>
            <consortium name="US DOE Joint Genome Institute (JGI-PGF)"/>
            <person name="Lucas S."/>
            <person name="Han J."/>
            <person name="Lapidus A."/>
            <person name="Bruce D."/>
            <person name="Goodwin L."/>
            <person name="Pitluck S."/>
            <person name="Peters L."/>
            <person name="Kyrpides N."/>
            <person name="Mavromatis K."/>
            <person name="Ivanova N."/>
            <person name="Ovchinnikova G."/>
            <person name="Teshima H."/>
            <person name="Detter J.C."/>
            <person name="Tapia R."/>
            <person name="Han C."/>
            <person name="Land M."/>
            <person name="Hauser L."/>
            <person name="Markowitz V."/>
            <person name="Cheng J.-F."/>
            <person name="Hugenholtz P."/>
            <person name="Woyke T."/>
            <person name="Wu D."/>
            <person name="Tindall B."/>
            <person name="Pomrenke H."/>
            <person name="Brambilla E."/>
            <person name="Klenk H.-P."/>
            <person name="Eisen J.A."/>
        </authorList>
    </citation>
    <scope>NUCLEOTIDE SEQUENCE [LARGE SCALE GENOMIC DNA]</scope>
    <source>
        <strain evidence="4 5">DSM 17448</strain>
    </source>
</reference>
<dbReference type="SUPFAM" id="SSF51658">
    <property type="entry name" value="Xylose isomerase-like"/>
    <property type="match status" value="1"/>
</dbReference>
<dbReference type="RefSeq" id="WP_015028462.1">
    <property type="nucleotide sequence ID" value="NC_018748.1"/>
</dbReference>
<evidence type="ECO:0000313" key="4">
    <source>
        <dbReference type="EMBL" id="AFK02762.1"/>
    </source>
</evidence>
<dbReference type="InterPro" id="IPR006311">
    <property type="entry name" value="TAT_signal"/>
</dbReference>
<dbReference type="PANTHER" id="PTHR43489">
    <property type="entry name" value="ISOMERASE"/>
    <property type="match status" value="1"/>
</dbReference>
<dbReference type="InterPro" id="IPR026040">
    <property type="entry name" value="HyI-like"/>
</dbReference>
<feature type="chain" id="PRO_5045272565" evidence="2">
    <location>
        <begin position="28"/>
        <end position="314"/>
    </location>
</feature>
<keyword evidence="1 4" id="KW-0413">Isomerase</keyword>
<dbReference type="InterPro" id="IPR036237">
    <property type="entry name" value="Xyl_isomerase-like_sf"/>
</dbReference>
<dbReference type="InterPro" id="IPR013022">
    <property type="entry name" value="Xyl_isomerase-like_TIM-brl"/>
</dbReference>
<dbReference type="Pfam" id="PF01261">
    <property type="entry name" value="AP_endonuc_2"/>
    <property type="match status" value="1"/>
</dbReference>
<keyword evidence="2" id="KW-0732">Signal</keyword>
<evidence type="ECO:0000256" key="1">
    <source>
        <dbReference type="ARBA" id="ARBA00023235"/>
    </source>
</evidence>
<dbReference type="PROSITE" id="PS51318">
    <property type="entry name" value="TAT"/>
    <property type="match status" value="1"/>
</dbReference>
<evidence type="ECO:0000313" key="5">
    <source>
        <dbReference type="Proteomes" id="UP000002875"/>
    </source>
</evidence>
<feature type="domain" description="Xylose isomerase-like TIM barrel" evidence="3">
    <location>
        <begin position="69"/>
        <end position="308"/>
    </location>
</feature>
<protein>
    <submittedName>
        <fullName evidence="4">Xylose isomerase domain-containing protein TIM barrel</fullName>
    </submittedName>
</protein>
<evidence type="ECO:0000256" key="2">
    <source>
        <dbReference type="SAM" id="SignalP"/>
    </source>
</evidence>
<keyword evidence="5" id="KW-1185">Reference proteome</keyword>
<dbReference type="EMBL" id="CP002961">
    <property type="protein sequence ID" value="AFK02762.1"/>
    <property type="molecule type" value="Genomic_DNA"/>
</dbReference>
<accession>A0ABM5N099</accession>
<name>A0ABM5N099_EMTOG</name>
<dbReference type="GO" id="GO:0016853">
    <property type="term" value="F:isomerase activity"/>
    <property type="evidence" value="ECO:0007669"/>
    <property type="project" value="UniProtKB-KW"/>
</dbReference>
<dbReference type="Gene3D" id="3.20.20.150">
    <property type="entry name" value="Divalent-metal-dependent TIM barrel enzymes"/>
    <property type="match status" value="1"/>
</dbReference>
<proteinExistence type="predicted"/>
<evidence type="ECO:0000259" key="3">
    <source>
        <dbReference type="Pfam" id="PF01261"/>
    </source>
</evidence>
<feature type="signal peptide" evidence="2">
    <location>
        <begin position="1"/>
        <end position="27"/>
    </location>
</feature>
<organism evidence="4 5">
    <name type="scientific">Emticicia oligotrophica (strain DSM 17448 / CIP 109782 / MTCC 6937 / GPTSA100-15)</name>
    <dbReference type="NCBI Taxonomy" id="929562"/>
    <lineage>
        <taxon>Bacteria</taxon>
        <taxon>Pseudomonadati</taxon>
        <taxon>Bacteroidota</taxon>
        <taxon>Cytophagia</taxon>
        <taxon>Cytophagales</taxon>
        <taxon>Leadbetterellaceae</taxon>
        <taxon>Emticicia</taxon>
    </lineage>
</organism>
<dbReference type="InterPro" id="IPR050417">
    <property type="entry name" value="Sugar_Epim/Isomerase"/>
</dbReference>
<dbReference type="Proteomes" id="UP000002875">
    <property type="component" value="Chromosome"/>
</dbReference>
<gene>
    <name evidence="4" type="ordered locus">Emtol_1617</name>
</gene>